<dbReference type="AlphaFoldDB" id="A0A1I8BG09"/>
<evidence type="ECO:0000259" key="1">
    <source>
        <dbReference type="PROSITE" id="PS50835"/>
    </source>
</evidence>
<sequence>TGLCVANCREGDTLRLKAVLLGEPMLEVSWLINGNKLVESQNCKITTAGTTYIVLIRIITQDYSGSVVCDAVNEFGKASSQAILKVLPQGERIHKVVYTGKPRPSISWFINSQEIVSSTEENTSTLTMRSFNPERHVGEIICKAENNAGEVSCTANMATYTSDMFTESESGSQIQRFTVDIKQYLNVLSQTLKVFVVNDGMEIELIARIRVQMQTIEGFTTSELVINVVEPEDVDKYAVIVENEAGRASLLLCNFKKFHVLTFDANFDVFNS</sequence>
<evidence type="ECO:0000313" key="2">
    <source>
        <dbReference type="Proteomes" id="UP000095281"/>
    </source>
</evidence>
<proteinExistence type="predicted"/>
<evidence type="ECO:0000313" key="3">
    <source>
        <dbReference type="WBParaSite" id="MhA1_Contig2241.frz3.fgene1"/>
    </source>
</evidence>
<dbReference type="InterPro" id="IPR036179">
    <property type="entry name" value="Ig-like_dom_sf"/>
</dbReference>
<dbReference type="PANTHER" id="PTHR47633:SF4">
    <property type="entry name" value="MYOPALLADIN ISOFORM X1"/>
    <property type="match status" value="1"/>
</dbReference>
<organism evidence="2 3">
    <name type="scientific">Meloidogyne hapla</name>
    <name type="common">Root-knot nematode worm</name>
    <dbReference type="NCBI Taxonomy" id="6305"/>
    <lineage>
        <taxon>Eukaryota</taxon>
        <taxon>Metazoa</taxon>
        <taxon>Ecdysozoa</taxon>
        <taxon>Nematoda</taxon>
        <taxon>Chromadorea</taxon>
        <taxon>Rhabditida</taxon>
        <taxon>Tylenchina</taxon>
        <taxon>Tylenchomorpha</taxon>
        <taxon>Tylenchoidea</taxon>
        <taxon>Meloidogynidae</taxon>
        <taxon>Meloidogyninae</taxon>
        <taxon>Meloidogyne</taxon>
    </lineage>
</organism>
<dbReference type="Gene3D" id="2.60.40.10">
    <property type="entry name" value="Immunoglobulins"/>
    <property type="match status" value="2"/>
</dbReference>
<dbReference type="InterPro" id="IPR013098">
    <property type="entry name" value="Ig_I-set"/>
</dbReference>
<accession>A0A1I8BG09</accession>
<dbReference type="PROSITE" id="PS50835">
    <property type="entry name" value="IG_LIKE"/>
    <property type="match status" value="1"/>
</dbReference>
<dbReference type="SUPFAM" id="SSF48726">
    <property type="entry name" value="Immunoglobulin"/>
    <property type="match status" value="2"/>
</dbReference>
<protein>
    <submittedName>
        <fullName evidence="3">Ig-like domain-containing protein</fullName>
    </submittedName>
</protein>
<dbReference type="Pfam" id="PF07679">
    <property type="entry name" value="I-set"/>
    <property type="match status" value="2"/>
</dbReference>
<dbReference type="WBParaSite" id="MhA1_Contig2241.frz3.fgene1">
    <property type="protein sequence ID" value="MhA1_Contig2241.frz3.fgene1"/>
    <property type="gene ID" value="MhA1_Contig2241.frz3.fgene1"/>
</dbReference>
<name>A0A1I8BG09_MELHA</name>
<feature type="domain" description="Ig-like" evidence="1">
    <location>
        <begin position="24"/>
        <end position="158"/>
    </location>
</feature>
<dbReference type="PANTHER" id="PTHR47633">
    <property type="entry name" value="IMMUNOGLOBULIN"/>
    <property type="match status" value="1"/>
</dbReference>
<reference evidence="3" key="1">
    <citation type="submission" date="2016-11" db="UniProtKB">
        <authorList>
            <consortium name="WormBaseParasite"/>
        </authorList>
    </citation>
    <scope>IDENTIFICATION</scope>
</reference>
<dbReference type="InterPro" id="IPR007110">
    <property type="entry name" value="Ig-like_dom"/>
</dbReference>
<keyword evidence="2" id="KW-1185">Reference proteome</keyword>
<dbReference type="Proteomes" id="UP000095281">
    <property type="component" value="Unplaced"/>
</dbReference>
<dbReference type="InterPro" id="IPR013783">
    <property type="entry name" value="Ig-like_fold"/>
</dbReference>